<sequence length="193" mass="21979">MTRTIKIDESKGDRMVATYHTGSHQPFSIYWKILTQYKSGELVSEALGEMLDNVQITEEYMFSRFWTNWRDAMKAPAQERGVHISITRTGPYEKTRIDRDPESGQIIMTLAPVHLLAVLCDYDACHPGLSLADLRRFMDQAFEGGSDVDEALRAALGAVADVPEDDSEREAWRKHEIREHVADVLRLRGVQVN</sequence>
<gene>
    <name evidence="1" type="ORF">D2T29_22685</name>
</gene>
<organism evidence="1 2">
    <name type="scientific">Paenirhodobacter populi</name>
    <dbReference type="NCBI Taxonomy" id="2306993"/>
    <lineage>
        <taxon>Bacteria</taxon>
        <taxon>Pseudomonadati</taxon>
        <taxon>Pseudomonadota</taxon>
        <taxon>Alphaproteobacteria</taxon>
        <taxon>Rhodobacterales</taxon>
        <taxon>Rhodobacter group</taxon>
        <taxon>Paenirhodobacter</taxon>
    </lineage>
</organism>
<dbReference type="AlphaFoldDB" id="A0A443JUX8"/>
<protein>
    <submittedName>
        <fullName evidence="1">Uncharacterized protein</fullName>
    </submittedName>
</protein>
<evidence type="ECO:0000313" key="2">
    <source>
        <dbReference type="Proteomes" id="UP000284451"/>
    </source>
</evidence>
<evidence type="ECO:0000313" key="1">
    <source>
        <dbReference type="EMBL" id="RWR24307.1"/>
    </source>
</evidence>
<dbReference type="RefSeq" id="WP_128234254.1">
    <property type="nucleotide sequence ID" value="NZ_SAUY01000113.1"/>
</dbReference>
<accession>A0A443JUX8</accession>
<dbReference type="EMBL" id="SAUY01000113">
    <property type="protein sequence ID" value="RWR24307.1"/>
    <property type="molecule type" value="Genomic_DNA"/>
</dbReference>
<dbReference type="Proteomes" id="UP000284451">
    <property type="component" value="Unassembled WGS sequence"/>
</dbReference>
<reference evidence="1 2" key="1">
    <citation type="submission" date="2019-01" db="EMBL/GenBank/DDBJ databases">
        <title>Sinorhodobacter populi sp. nov. isolated from the symptomatic bark tissue of Populus euramericana canker.</title>
        <authorList>
            <person name="Xu G."/>
        </authorList>
    </citation>
    <scope>NUCLEOTIDE SEQUENCE [LARGE SCALE GENOMIC DNA]</scope>
    <source>
        <strain evidence="1 2">07D10-4-3</strain>
    </source>
</reference>
<reference evidence="1 2" key="2">
    <citation type="submission" date="2019-01" db="EMBL/GenBank/DDBJ databases">
        <authorList>
            <person name="Li Y."/>
        </authorList>
    </citation>
    <scope>NUCLEOTIDE SEQUENCE [LARGE SCALE GENOMIC DNA]</scope>
    <source>
        <strain evidence="1 2">07D10-4-3</strain>
    </source>
</reference>
<name>A0A443JUX8_9RHOB</name>
<proteinExistence type="predicted"/>
<comment type="caution">
    <text evidence="1">The sequence shown here is derived from an EMBL/GenBank/DDBJ whole genome shotgun (WGS) entry which is preliminary data.</text>
</comment>